<dbReference type="InterPro" id="IPR029056">
    <property type="entry name" value="Ribokinase-like"/>
</dbReference>
<evidence type="ECO:0000259" key="6">
    <source>
        <dbReference type="Pfam" id="PF00294"/>
    </source>
</evidence>
<dbReference type="PANTHER" id="PTHR43085">
    <property type="entry name" value="HEXOKINASE FAMILY MEMBER"/>
    <property type="match status" value="1"/>
</dbReference>
<dbReference type="CDD" id="cd01167">
    <property type="entry name" value="bac_FRK"/>
    <property type="match status" value="1"/>
</dbReference>
<name>A0A1C6IFR8_9FIRM</name>
<protein>
    <submittedName>
        <fullName evidence="7">5-dehydro-2-deoxygluconokinase</fullName>
        <ecNumber evidence="7">2.7.1.92</ecNumber>
    </submittedName>
</protein>
<proteinExistence type="inferred from homology"/>
<organism evidence="7">
    <name type="scientific">uncultured Anaerotruncus sp</name>
    <dbReference type="NCBI Taxonomy" id="905011"/>
    <lineage>
        <taxon>Bacteria</taxon>
        <taxon>Bacillati</taxon>
        <taxon>Bacillota</taxon>
        <taxon>Clostridia</taxon>
        <taxon>Eubacteriales</taxon>
        <taxon>Oscillospiraceae</taxon>
        <taxon>Anaerotruncus</taxon>
        <taxon>environmental samples</taxon>
    </lineage>
</organism>
<dbReference type="EC" id="2.7.1.92" evidence="7"/>
<dbReference type="GO" id="GO:0047590">
    <property type="term" value="F:5-dehydro-2-deoxygluconokinase activity"/>
    <property type="evidence" value="ECO:0007669"/>
    <property type="project" value="UniProtKB-EC"/>
</dbReference>
<dbReference type="GO" id="GO:0005524">
    <property type="term" value="F:ATP binding"/>
    <property type="evidence" value="ECO:0007669"/>
    <property type="project" value="UniProtKB-KW"/>
</dbReference>
<dbReference type="InterPro" id="IPR050306">
    <property type="entry name" value="PfkB_Carbo_kinase"/>
</dbReference>
<evidence type="ECO:0000256" key="1">
    <source>
        <dbReference type="ARBA" id="ARBA00010688"/>
    </source>
</evidence>
<sequence length="317" mass="34813">MEQMFDLVSLGELLIDFTPAGISPQQNPLYEQNPGGGAANMAVAAARYGLRCAFIGKVGDDFFGHFLKETLQQVPVDTSGLILSRSHKTTLAFVKLQPNGERDFSFYRKEGADVMLQKDEVDFSLIDRARALHFSSLTMTNAWSKEATLAAAHRAKLGGKLVTYDANWRPLLWESEAQCRASMLEGLRHCDIAKLSREELCYLTGEEHTEPGAKKLLTMGPRVLLVSHGEKGSRCYWEEGRIDVPPCPARAVDGTGAGDCFFGNAVAALLQHDFSIQKIDPQLLREALTYASRAAAYCVERKGAIPAMPTPADLAQF</sequence>
<dbReference type="InterPro" id="IPR011611">
    <property type="entry name" value="PfkB_dom"/>
</dbReference>
<keyword evidence="2 7" id="KW-0808">Transferase</keyword>
<evidence type="ECO:0000256" key="2">
    <source>
        <dbReference type="ARBA" id="ARBA00022679"/>
    </source>
</evidence>
<gene>
    <name evidence="7" type="primary">iolC_5</name>
    <name evidence="7" type="ORF">SAMEA3545359_01399</name>
</gene>
<dbReference type="PANTHER" id="PTHR43085:SF1">
    <property type="entry name" value="PSEUDOURIDINE KINASE-RELATED"/>
    <property type="match status" value="1"/>
</dbReference>
<dbReference type="SUPFAM" id="SSF53613">
    <property type="entry name" value="Ribokinase-like"/>
    <property type="match status" value="1"/>
</dbReference>
<evidence type="ECO:0000256" key="5">
    <source>
        <dbReference type="ARBA" id="ARBA00022840"/>
    </source>
</evidence>
<dbReference type="AlphaFoldDB" id="A0A1C6IFR8"/>
<dbReference type="Gene3D" id="3.40.1190.20">
    <property type="match status" value="1"/>
</dbReference>
<evidence type="ECO:0000256" key="4">
    <source>
        <dbReference type="ARBA" id="ARBA00022777"/>
    </source>
</evidence>
<keyword evidence="3" id="KW-0547">Nucleotide-binding</keyword>
<accession>A0A1C6IFR8</accession>
<dbReference type="Pfam" id="PF00294">
    <property type="entry name" value="PfkB"/>
    <property type="match status" value="1"/>
</dbReference>
<keyword evidence="5" id="KW-0067">ATP-binding</keyword>
<dbReference type="EMBL" id="FMHG01000001">
    <property type="protein sequence ID" value="SCJ68055.1"/>
    <property type="molecule type" value="Genomic_DNA"/>
</dbReference>
<feature type="domain" description="Carbohydrate kinase PfkB" evidence="6">
    <location>
        <begin position="5"/>
        <end position="310"/>
    </location>
</feature>
<evidence type="ECO:0000256" key="3">
    <source>
        <dbReference type="ARBA" id="ARBA00022741"/>
    </source>
</evidence>
<evidence type="ECO:0000313" key="7">
    <source>
        <dbReference type="EMBL" id="SCJ68055.1"/>
    </source>
</evidence>
<reference evidence="7" key="1">
    <citation type="submission" date="2015-09" db="EMBL/GenBank/DDBJ databases">
        <authorList>
            <consortium name="Pathogen Informatics"/>
        </authorList>
    </citation>
    <scope>NUCLEOTIDE SEQUENCE</scope>
    <source>
        <strain evidence="7">2789STDY5834896</strain>
    </source>
</reference>
<keyword evidence="4 7" id="KW-0418">Kinase</keyword>
<comment type="similarity">
    <text evidence="1">Belongs to the carbohydrate kinase PfkB family.</text>
</comment>